<dbReference type="EMBL" id="CP073720">
    <property type="protein sequence ID" value="UWP85792.1"/>
    <property type="molecule type" value="Genomic_DNA"/>
</dbReference>
<gene>
    <name evidence="2" type="ORF">Dfulv_16730</name>
</gene>
<evidence type="ECO:0000313" key="2">
    <source>
        <dbReference type="EMBL" id="UWP85792.1"/>
    </source>
</evidence>
<reference evidence="2" key="1">
    <citation type="submission" date="2021-04" db="EMBL/GenBank/DDBJ databases">
        <authorList>
            <person name="Hartkoorn R.C."/>
            <person name="Beaudoing E."/>
            <person name="Hot D."/>
        </authorList>
    </citation>
    <scope>NUCLEOTIDE SEQUENCE</scope>
    <source>
        <strain evidence="2">NRRL B-16292</strain>
    </source>
</reference>
<feature type="compositionally biased region" description="Low complexity" evidence="1">
    <location>
        <begin position="23"/>
        <end position="32"/>
    </location>
</feature>
<name>A0ABY5W6S8_9ACTN</name>
<organism evidence="2 3">
    <name type="scientific">Dactylosporangium fulvum</name>
    <dbReference type="NCBI Taxonomy" id="53359"/>
    <lineage>
        <taxon>Bacteria</taxon>
        <taxon>Bacillati</taxon>
        <taxon>Actinomycetota</taxon>
        <taxon>Actinomycetes</taxon>
        <taxon>Micromonosporales</taxon>
        <taxon>Micromonosporaceae</taxon>
        <taxon>Dactylosporangium</taxon>
    </lineage>
</organism>
<reference evidence="2" key="2">
    <citation type="submission" date="2022-09" db="EMBL/GenBank/DDBJ databases">
        <title>Biosynthetic gene clusters of Dactylosporangioum fulvum.</title>
        <authorList>
            <person name="Caradec T."/>
        </authorList>
    </citation>
    <scope>NUCLEOTIDE SEQUENCE</scope>
    <source>
        <strain evidence="2">NRRL B-16292</strain>
    </source>
</reference>
<keyword evidence="3" id="KW-1185">Reference proteome</keyword>
<evidence type="ECO:0000256" key="1">
    <source>
        <dbReference type="SAM" id="MobiDB-lite"/>
    </source>
</evidence>
<sequence>MDHADGQHQEPEGEQARPDARPEAATATTMPPAWSDLIEGLTLLAKHHTSDISPLHCEHDTLNVMADDEAFTGEEIARLDHLGFSVSSEGGFYSFRFGSA</sequence>
<feature type="compositionally biased region" description="Basic and acidic residues" evidence="1">
    <location>
        <begin position="1"/>
        <end position="22"/>
    </location>
</feature>
<dbReference type="Proteomes" id="UP001059617">
    <property type="component" value="Chromosome"/>
</dbReference>
<protein>
    <submittedName>
        <fullName evidence="2">Uncharacterized protein</fullName>
    </submittedName>
</protein>
<evidence type="ECO:0000313" key="3">
    <source>
        <dbReference type="Proteomes" id="UP001059617"/>
    </source>
</evidence>
<proteinExistence type="predicted"/>
<feature type="region of interest" description="Disordered" evidence="1">
    <location>
        <begin position="1"/>
        <end position="32"/>
    </location>
</feature>
<dbReference type="RefSeq" id="WP_259864060.1">
    <property type="nucleotide sequence ID" value="NZ_BAAAST010000073.1"/>
</dbReference>
<accession>A0ABY5W6S8</accession>